<dbReference type="GO" id="GO:0003723">
    <property type="term" value="F:RNA binding"/>
    <property type="evidence" value="ECO:0007669"/>
    <property type="project" value="UniProtKB-KW"/>
</dbReference>
<comment type="caution">
    <text evidence="11">The sequence shown here is derived from an EMBL/GenBank/DDBJ whole genome shotgun (WGS) entry which is preliminary data.</text>
</comment>
<evidence type="ECO:0000256" key="8">
    <source>
        <dbReference type="PROSITE-ProRule" id="PRU00182"/>
    </source>
</evidence>
<evidence type="ECO:0000313" key="11">
    <source>
        <dbReference type="EMBL" id="HDP79057.1"/>
    </source>
</evidence>
<dbReference type="GO" id="GO:0160141">
    <property type="term" value="F:23S rRNA pseudouridine(955/2504/2580) synthase activity"/>
    <property type="evidence" value="ECO:0007669"/>
    <property type="project" value="UniProtKB-EC"/>
</dbReference>
<feature type="domain" description="RNA-binding S4" evidence="10">
    <location>
        <begin position="32"/>
        <end position="95"/>
    </location>
</feature>
<dbReference type="InterPro" id="IPR050188">
    <property type="entry name" value="RluA_PseudoU_synthase"/>
</dbReference>
<dbReference type="InterPro" id="IPR036986">
    <property type="entry name" value="S4_RNA-bd_sf"/>
</dbReference>
<evidence type="ECO:0000256" key="7">
    <source>
        <dbReference type="PIRSR" id="PIRSR606225-1"/>
    </source>
</evidence>
<organism evidence="11">
    <name type="scientific">Mesotoga infera</name>
    <dbReference type="NCBI Taxonomy" id="1236046"/>
    <lineage>
        <taxon>Bacteria</taxon>
        <taxon>Thermotogati</taxon>
        <taxon>Thermotogota</taxon>
        <taxon>Thermotogae</taxon>
        <taxon>Kosmotogales</taxon>
        <taxon>Kosmotogaceae</taxon>
        <taxon>Mesotoga</taxon>
    </lineage>
</organism>
<dbReference type="AlphaFoldDB" id="A0A7C1CVF8"/>
<comment type="similarity">
    <text evidence="3 9">Belongs to the pseudouridine synthase RluA family.</text>
</comment>
<evidence type="ECO:0000256" key="1">
    <source>
        <dbReference type="ARBA" id="ARBA00000381"/>
    </source>
</evidence>
<dbReference type="CDD" id="cd02869">
    <property type="entry name" value="PseudoU_synth_RluA_like"/>
    <property type="match status" value="1"/>
</dbReference>
<comment type="function">
    <text evidence="2">Responsible for synthesis of pseudouridine from uracil at positions 955, 2504 and 2580 in 23S ribosomal RNA.</text>
</comment>
<sequence>MRFVRGLEAPLKFCGVISIDRELKVVKENFYERLDRFLRRELSDLKLSSIYKLLRKGNVRVNGERVKDGSSRLEIGDVVQVVFSGDPSRLKRLEESRELTPHEIPLVILFEDDLMVAVDKPSGISVHPGKGIQIVTLIEGLMAYGDARGFVPRPVHRLDKHTSGVIVFAKSPEAARELSKLFRERGVEKGYQTLVKGIPEKNRKLISRREKFVESMAFEVEKSFESVSLLWVDLFTGKKHQIRRQLSEAGYPVVGDDVYGDRAFNKDFKKITGLKRYFLHCSRLSFTRENGKRIEIASELAVDLQKVLANLK</sequence>
<dbReference type="InterPro" id="IPR006225">
    <property type="entry name" value="PsdUridine_synth_RluC/D"/>
</dbReference>
<evidence type="ECO:0000256" key="5">
    <source>
        <dbReference type="ARBA" id="ARBA00022884"/>
    </source>
</evidence>
<name>A0A7C1CVF8_9BACT</name>
<dbReference type="Pfam" id="PF00849">
    <property type="entry name" value="PseudoU_synth_2"/>
    <property type="match status" value="1"/>
</dbReference>
<dbReference type="SMART" id="SM00363">
    <property type="entry name" value="S4"/>
    <property type="match status" value="1"/>
</dbReference>
<dbReference type="GO" id="GO:0000455">
    <property type="term" value="P:enzyme-directed rRNA pseudouridine synthesis"/>
    <property type="evidence" value="ECO:0007669"/>
    <property type="project" value="UniProtKB-ARBA"/>
</dbReference>
<dbReference type="EMBL" id="DSBT01000400">
    <property type="protein sequence ID" value="HDP79057.1"/>
    <property type="molecule type" value="Genomic_DNA"/>
</dbReference>
<dbReference type="Pfam" id="PF01479">
    <property type="entry name" value="S4"/>
    <property type="match status" value="1"/>
</dbReference>
<dbReference type="SUPFAM" id="SSF55120">
    <property type="entry name" value="Pseudouridine synthase"/>
    <property type="match status" value="1"/>
</dbReference>
<dbReference type="InterPro" id="IPR006224">
    <property type="entry name" value="PsdUridine_synth_RluA-like_CS"/>
</dbReference>
<dbReference type="EC" id="5.4.99.-" evidence="9"/>
<dbReference type="Proteomes" id="UP000886198">
    <property type="component" value="Unassembled WGS sequence"/>
</dbReference>
<comment type="catalytic activity">
    <reaction evidence="9">
        <text>a uridine in RNA = a pseudouridine in RNA</text>
        <dbReference type="Rhea" id="RHEA:48348"/>
        <dbReference type="Rhea" id="RHEA-COMP:12068"/>
        <dbReference type="Rhea" id="RHEA-COMP:12069"/>
        <dbReference type="ChEBI" id="CHEBI:65314"/>
        <dbReference type="ChEBI" id="CHEBI:65315"/>
    </reaction>
</comment>
<evidence type="ECO:0000256" key="2">
    <source>
        <dbReference type="ARBA" id="ARBA00002876"/>
    </source>
</evidence>
<gene>
    <name evidence="11" type="ORF">ENN47_12965</name>
</gene>
<dbReference type="Gene3D" id="3.30.2350.10">
    <property type="entry name" value="Pseudouridine synthase"/>
    <property type="match status" value="1"/>
</dbReference>
<dbReference type="InterPro" id="IPR006145">
    <property type="entry name" value="PsdUridine_synth_RsuA/RluA"/>
</dbReference>
<evidence type="ECO:0000256" key="6">
    <source>
        <dbReference type="ARBA" id="ARBA00023235"/>
    </source>
</evidence>
<dbReference type="Gene3D" id="3.10.290.10">
    <property type="entry name" value="RNA-binding S4 domain"/>
    <property type="match status" value="1"/>
</dbReference>
<dbReference type="PANTHER" id="PTHR21600:SF92">
    <property type="entry name" value="RIBOSOMAL LARGE SUBUNIT PSEUDOURIDINE SYNTHASE C"/>
    <property type="match status" value="1"/>
</dbReference>
<dbReference type="CDD" id="cd00165">
    <property type="entry name" value="S4"/>
    <property type="match status" value="1"/>
</dbReference>
<comment type="catalytic activity">
    <reaction evidence="1">
        <text>uridine(955/2504/2580) in 23S rRNA = pseudouridine(955/2504/2580) in 23S rRNA</text>
        <dbReference type="Rhea" id="RHEA:42528"/>
        <dbReference type="Rhea" id="RHEA-COMP:10099"/>
        <dbReference type="Rhea" id="RHEA-COMP:10100"/>
        <dbReference type="ChEBI" id="CHEBI:65314"/>
        <dbReference type="ChEBI" id="CHEBI:65315"/>
        <dbReference type="EC" id="5.4.99.24"/>
    </reaction>
</comment>
<dbReference type="SUPFAM" id="SSF55174">
    <property type="entry name" value="Alpha-L RNA-binding motif"/>
    <property type="match status" value="1"/>
</dbReference>
<evidence type="ECO:0000256" key="9">
    <source>
        <dbReference type="RuleBase" id="RU362028"/>
    </source>
</evidence>
<protein>
    <recommendedName>
        <fullName evidence="9">Pseudouridine synthase</fullName>
        <ecNumber evidence="9">5.4.99.-</ecNumber>
    </recommendedName>
</protein>
<dbReference type="PANTHER" id="PTHR21600">
    <property type="entry name" value="MITOCHONDRIAL RNA PSEUDOURIDINE SYNTHASE"/>
    <property type="match status" value="1"/>
</dbReference>
<evidence type="ECO:0000256" key="3">
    <source>
        <dbReference type="ARBA" id="ARBA00010876"/>
    </source>
</evidence>
<evidence type="ECO:0000259" key="10">
    <source>
        <dbReference type="SMART" id="SM00363"/>
    </source>
</evidence>
<keyword evidence="4" id="KW-0698">rRNA processing</keyword>
<dbReference type="NCBIfam" id="TIGR00005">
    <property type="entry name" value="rluA_subfam"/>
    <property type="match status" value="1"/>
</dbReference>
<dbReference type="InterPro" id="IPR002942">
    <property type="entry name" value="S4_RNA-bd"/>
</dbReference>
<accession>A0A7C1CVF8</accession>
<keyword evidence="6 9" id="KW-0413">Isomerase</keyword>
<evidence type="ECO:0000256" key="4">
    <source>
        <dbReference type="ARBA" id="ARBA00022552"/>
    </source>
</evidence>
<dbReference type="InterPro" id="IPR020103">
    <property type="entry name" value="PsdUridine_synth_cat_dom_sf"/>
</dbReference>
<dbReference type="PROSITE" id="PS01129">
    <property type="entry name" value="PSI_RLU"/>
    <property type="match status" value="1"/>
</dbReference>
<dbReference type="PROSITE" id="PS50889">
    <property type="entry name" value="S4"/>
    <property type="match status" value="1"/>
</dbReference>
<proteinExistence type="inferred from homology"/>
<keyword evidence="5 8" id="KW-0694">RNA-binding</keyword>
<feature type="active site" evidence="7">
    <location>
        <position position="159"/>
    </location>
</feature>
<reference evidence="11" key="1">
    <citation type="journal article" date="2020" name="mSystems">
        <title>Genome- and Community-Level Interaction Insights into Carbon Utilization and Element Cycling Functions of Hydrothermarchaeota in Hydrothermal Sediment.</title>
        <authorList>
            <person name="Zhou Z."/>
            <person name="Liu Y."/>
            <person name="Xu W."/>
            <person name="Pan J."/>
            <person name="Luo Z.H."/>
            <person name="Li M."/>
        </authorList>
    </citation>
    <scope>NUCLEOTIDE SEQUENCE [LARGE SCALE GENOMIC DNA]</scope>
    <source>
        <strain evidence="11">SpSt-1179</strain>
    </source>
</reference>